<gene>
    <name evidence="1" type="ORF">Cni_G22696</name>
</gene>
<dbReference type="EMBL" id="CP136896">
    <property type="protein sequence ID" value="WOL13916.1"/>
    <property type="molecule type" value="Genomic_DNA"/>
</dbReference>
<keyword evidence="2" id="KW-1185">Reference proteome</keyword>
<dbReference type="Proteomes" id="UP001327560">
    <property type="component" value="Chromosome 7"/>
</dbReference>
<evidence type="ECO:0000313" key="1">
    <source>
        <dbReference type="EMBL" id="WOL13916.1"/>
    </source>
</evidence>
<reference evidence="1 2" key="1">
    <citation type="submission" date="2023-10" db="EMBL/GenBank/DDBJ databases">
        <title>Chromosome-scale genome assembly provides insights into flower coloration mechanisms of Canna indica.</title>
        <authorList>
            <person name="Li C."/>
        </authorList>
    </citation>
    <scope>NUCLEOTIDE SEQUENCE [LARGE SCALE GENOMIC DNA]</scope>
    <source>
        <tissue evidence="1">Flower</tissue>
    </source>
</reference>
<proteinExistence type="predicted"/>
<name>A0AAQ3KX65_9LILI</name>
<accession>A0AAQ3KX65</accession>
<evidence type="ECO:0000313" key="2">
    <source>
        <dbReference type="Proteomes" id="UP001327560"/>
    </source>
</evidence>
<protein>
    <submittedName>
        <fullName evidence="1">Nuclear pore complex protein</fullName>
    </submittedName>
</protein>
<sequence length="171" mass="19897">MVARLTPDQKLNMRRFGGYITSFMEEHKSQITDWDLGAGIYVDFYILRSQLQGEDTMNELDSLEKKNEDCRSFFDRLSESLLVWGSRLPLDARLTYSKMSEELFDLLVSTESTDSTWSTWMVRMSCFDTMLSAPIPEDQRSSYLQNALSVFTYFVSEASTRKYVILPRQLS</sequence>
<dbReference type="AlphaFoldDB" id="A0AAQ3KX65"/>
<organism evidence="1 2">
    <name type="scientific">Canna indica</name>
    <name type="common">Indian-shot</name>
    <dbReference type="NCBI Taxonomy" id="4628"/>
    <lineage>
        <taxon>Eukaryota</taxon>
        <taxon>Viridiplantae</taxon>
        <taxon>Streptophyta</taxon>
        <taxon>Embryophyta</taxon>
        <taxon>Tracheophyta</taxon>
        <taxon>Spermatophyta</taxon>
        <taxon>Magnoliopsida</taxon>
        <taxon>Liliopsida</taxon>
        <taxon>Zingiberales</taxon>
        <taxon>Cannaceae</taxon>
        <taxon>Canna</taxon>
    </lineage>
</organism>